<comment type="caution">
    <text evidence="1">The sequence shown here is derived from an EMBL/GenBank/DDBJ whole genome shotgun (WGS) entry which is preliminary data.</text>
</comment>
<dbReference type="EMBL" id="JYBP01000003">
    <property type="protein sequence ID" value="KJE25801.1"/>
    <property type="molecule type" value="Genomic_DNA"/>
</dbReference>
<gene>
    <name evidence="1" type="ORF">LG52_2980</name>
</gene>
<evidence type="ECO:0000313" key="1">
    <source>
        <dbReference type="EMBL" id="KJE25801.1"/>
    </source>
</evidence>
<dbReference type="Pfam" id="PF26128">
    <property type="entry name" value="Gad2"/>
    <property type="match status" value="1"/>
</dbReference>
<dbReference type="AlphaFoldDB" id="A0A0D8BNW4"/>
<proteinExistence type="predicted"/>
<dbReference type="PATRIC" id="fig|1462.6.peg.3257"/>
<organism evidence="1 2">
    <name type="scientific">Geobacillus kaustophilus</name>
    <dbReference type="NCBI Taxonomy" id="1462"/>
    <lineage>
        <taxon>Bacteria</taxon>
        <taxon>Bacillati</taxon>
        <taxon>Bacillota</taxon>
        <taxon>Bacilli</taxon>
        <taxon>Bacillales</taxon>
        <taxon>Anoxybacillaceae</taxon>
        <taxon>Geobacillus</taxon>
        <taxon>Geobacillus thermoleovorans group</taxon>
    </lineage>
</organism>
<reference evidence="1 2" key="1">
    <citation type="submission" date="2015-01" db="EMBL/GenBank/DDBJ databases">
        <authorList>
            <person name="Filippidou S."/>
            <person name="Jeanneret N."/>
            <person name="Russel-Delif L."/>
            <person name="Junier T."/>
            <person name="Wunderlin T."/>
            <person name="Molina V."/>
            <person name="Johnson S.L."/>
            <person name="Davenport K.W."/>
            <person name="Chain P.S."/>
            <person name="Dorador C."/>
            <person name="Junier P."/>
        </authorList>
    </citation>
    <scope>NUCLEOTIDE SEQUENCE [LARGE SCALE GENOMIC DNA]</scope>
    <source>
        <strain evidence="1 2">Et7/4</strain>
    </source>
</reference>
<evidence type="ECO:0000313" key="2">
    <source>
        <dbReference type="Proteomes" id="UP000032522"/>
    </source>
</evidence>
<dbReference type="Proteomes" id="UP000032522">
    <property type="component" value="Unassembled WGS sequence"/>
</dbReference>
<name>A0A0D8BNW4_GEOKU</name>
<sequence length="127" mass="14915">MGATLEGKTDHQETYEYYSPNLDETFKLQLITIDFYENVIELLDSFDFTICQFAYDGVDLYCGKYSLWDLSRKRLAIHKITYAIPSLRRIIKYSKQGFYACSGFLTEFLNEVVNNPETIDEEILYID</sequence>
<accession>A0A0D8BNW4</accession>
<protein>
    <submittedName>
        <fullName evidence="1">Uncharacterized protein</fullName>
    </submittedName>
</protein>